<comment type="similarity">
    <text evidence="4">Belongs to the eIF-3 subunit F family.</text>
</comment>
<dbReference type="GO" id="GO:0016282">
    <property type="term" value="C:eukaryotic 43S preinitiation complex"/>
    <property type="evidence" value="ECO:0007669"/>
    <property type="project" value="UniProtKB-UniRule"/>
</dbReference>
<dbReference type="Pfam" id="PF01398">
    <property type="entry name" value="JAB"/>
    <property type="match status" value="1"/>
</dbReference>
<evidence type="ECO:0000256" key="2">
    <source>
        <dbReference type="ARBA" id="ARBA00022540"/>
    </source>
</evidence>
<evidence type="ECO:0000256" key="5">
    <source>
        <dbReference type="SAM" id="MobiDB-lite"/>
    </source>
</evidence>
<dbReference type="CDD" id="cd08064">
    <property type="entry name" value="MPN_eIF3f"/>
    <property type="match status" value="1"/>
</dbReference>
<dbReference type="HAMAP" id="MF_03005">
    <property type="entry name" value="eIF3f"/>
    <property type="match status" value="1"/>
</dbReference>
<evidence type="ECO:0000256" key="4">
    <source>
        <dbReference type="HAMAP-Rule" id="MF_03005"/>
    </source>
</evidence>
<dbReference type="InterPro" id="IPR037518">
    <property type="entry name" value="MPN"/>
</dbReference>
<gene>
    <name evidence="7" type="ORF">RHTO0S_02e01442g</name>
</gene>
<dbReference type="GO" id="GO:0001732">
    <property type="term" value="P:formation of cytoplasmic translation initiation complex"/>
    <property type="evidence" value="ECO:0007669"/>
    <property type="project" value="UniProtKB-UniRule"/>
</dbReference>
<comment type="subunit">
    <text evidence="4">Component of the eukaryotic translation initiation factor 3 (eIF-3) complex.</text>
</comment>
<dbReference type="InterPro" id="IPR027531">
    <property type="entry name" value="eIF3f"/>
</dbReference>
<dbReference type="GO" id="GO:0031369">
    <property type="term" value="F:translation initiation factor binding"/>
    <property type="evidence" value="ECO:0007669"/>
    <property type="project" value="InterPro"/>
</dbReference>
<reference evidence="7" key="1">
    <citation type="journal article" date="2014" name="Genome Announc.">
        <title>Draft genome sequence of Rhodosporidium toruloides CECT1137, an oleaginous yeast of biotechnological interest.</title>
        <authorList>
            <person name="Morin N."/>
            <person name="Calcas X."/>
            <person name="Devillers H."/>
            <person name="Durrens P."/>
            <person name="Sherman D.J."/>
            <person name="Nicaud J.-M."/>
            <person name="Neuveglise C."/>
        </authorList>
    </citation>
    <scope>NUCLEOTIDE SEQUENCE</scope>
    <source>
        <strain evidence="7">CECT1137</strain>
    </source>
</reference>
<comment type="subcellular location">
    <subcellularLocation>
        <location evidence="4">Cytoplasm</location>
    </subcellularLocation>
</comment>
<evidence type="ECO:0000259" key="6">
    <source>
        <dbReference type="PROSITE" id="PS50249"/>
    </source>
</evidence>
<dbReference type="GO" id="GO:0008237">
    <property type="term" value="F:metallopeptidase activity"/>
    <property type="evidence" value="ECO:0007669"/>
    <property type="project" value="InterPro"/>
</dbReference>
<keyword evidence="2 4" id="KW-0396">Initiation factor</keyword>
<keyword evidence="1 4" id="KW-0963">Cytoplasm</keyword>
<dbReference type="AlphaFoldDB" id="A0A061AGY6"/>
<dbReference type="PROSITE" id="PS50249">
    <property type="entry name" value="MPN"/>
    <property type="match status" value="1"/>
</dbReference>
<dbReference type="InterPro" id="IPR000555">
    <property type="entry name" value="JAMM/MPN+_dom"/>
</dbReference>
<dbReference type="InterPro" id="IPR024969">
    <property type="entry name" value="EIF3F/CSN6-like_C"/>
</dbReference>
<dbReference type="GO" id="GO:0003743">
    <property type="term" value="F:translation initiation factor activity"/>
    <property type="evidence" value="ECO:0007669"/>
    <property type="project" value="UniProtKB-UniRule"/>
</dbReference>
<proteinExistence type="inferred from homology"/>
<sequence>MSSLTLALPASSLPTAHRPVQRVHAHPAVLASVLDAHLRRNTQQDRVFGTLLGVRDVQSGTVELRNAFGVPYEVRGKGQVTIDMDHHRAMLDLHLKVNPREVVVGWYATSPQLNSFSALIHNFYTSESAPHPAIHLTLDPSSLSFAAYTASPLGLRAQDAHLAFTPVSTSLRVPEQERPGLDLLTSNLSSLSALAPAPTNPETPQTPLQTLQTLLATVSQMLDQVLAYVADVVSGAREGDEKVGRALYETVGHVPRRAPAAVAANEDDEEKAAGQKDKKSGAAAARRDFEEEFNAHLADVLMVSYLANVIRTQAELSSRLNLVI</sequence>
<evidence type="ECO:0000256" key="3">
    <source>
        <dbReference type="ARBA" id="ARBA00022917"/>
    </source>
</evidence>
<comment type="function">
    <text evidence="4">Component of the eukaryotic translation initiation factor 3 (eIF-3) complex, which is involved in protein synthesis of a specialized repertoire of mRNAs and, together with other initiation factors, stimulates binding of mRNA and methionyl-tRNAi to the 40S ribosome. The eIF-3 complex specifically targets and initiates translation of a subset of mRNAs involved in cell proliferation.</text>
</comment>
<organism evidence="7">
    <name type="scientific">Rhodotorula toruloides</name>
    <name type="common">Yeast</name>
    <name type="synonym">Rhodosporidium toruloides</name>
    <dbReference type="NCBI Taxonomy" id="5286"/>
    <lineage>
        <taxon>Eukaryota</taxon>
        <taxon>Fungi</taxon>
        <taxon>Dikarya</taxon>
        <taxon>Basidiomycota</taxon>
        <taxon>Pucciniomycotina</taxon>
        <taxon>Microbotryomycetes</taxon>
        <taxon>Sporidiobolales</taxon>
        <taxon>Sporidiobolaceae</taxon>
        <taxon>Rhodotorula</taxon>
    </lineage>
</organism>
<dbReference type="Pfam" id="PF13012">
    <property type="entry name" value="MitMem_reg"/>
    <property type="match status" value="1"/>
</dbReference>
<dbReference type="SMART" id="SM00232">
    <property type="entry name" value="JAB_MPN"/>
    <property type="match status" value="1"/>
</dbReference>
<dbReference type="GO" id="GO:0071541">
    <property type="term" value="C:eukaryotic translation initiation factor 3 complex, eIF3m"/>
    <property type="evidence" value="ECO:0007669"/>
    <property type="project" value="TreeGrafter"/>
</dbReference>
<name>A0A061AGY6_RHOTO</name>
<keyword evidence="3 4" id="KW-0648">Protein biosynthesis</keyword>
<dbReference type="OrthoDB" id="25498at2759"/>
<accession>A0A061AGY6</accession>
<protein>
    <recommendedName>
        <fullName evidence="4">Eukaryotic translation initiation factor 3 subunit F</fullName>
        <shortName evidence="4">eIF3f</shortName>
    </recommendedName>
</protein>
<dbReference type="PANTHER" id="PTHR10540:SF6">
    <property type="entry name" value="EUKARYOTIC TRANSLATION INITIATION FACTOR 3 SUBUNIT F"/>
    <property type="match status" value="1"/>
</dbReference>
<evidence type="ECO:0000256" key="1">
    <source>
        <dbReference type="ARBA" id="ARBA00022490"/>
    </source>
</evidence>
<feature type="compositionally biased region" description="Basic and acidic residues" evidence="5">
    <location>
        <begin position="271"/>
        <end position="283"/>
    </location>
</feature>
<dbReference type="EMBL" id="LK052937">
    <property type="protein sequence ID" value="CDR36386.1"/>
    <property type="molecule type" value="Genomic_DNA"/>
</dbReference>
<dbReference type="Gene3D" id="3.40.140.10">
    <property type="entry name" value="Cytidine Deaminase, domain 2"/>
    <property type="match status" value="1"/>
</dbReference>
<evidence type="ECO:0000313" key="7">
    <source>
        <dbReference type="EMBL" id="CDR36386.1"/>
    </source>
</evidence>
<dbReference type="PANTHER" id="PTHR10540">
    <property type="entry name" value="EUKARYOTIC TRANSLATION INITIATION FACTOR 3 SUBUNIT F-RELATED"/>
    <property type="match status" value="1"/>
</dbReference>
<feature type="domain" description="MPN" evidence="6">
    <location>
        <begin position="23"/>
        <end position="164"/>
    </location>
</feature>
<dbReference type="GO" id="GO:0033290">
    <property type="term" value="C:eukaryotic 48S preinitiation complex"/>
    <property type="evidence" value="ECO:0007669"/>
    <property type="project" value="UniProtKB-UniRule"/>
</dbReference>
<feature type="region of interest" description="Disordered" evidence="5">
    <location>
        <begin position="261"/>
        <end position="283"/>
    </location>
</feature>